<dbReference type="Pfam" id="PF00431">
    <property type="entry name" value="CUB"/>
    <property type="match status" value="5"/>
</dbReference>
<keyword evidence="6" id="KW-1133">Transmembrane helix</keyword>
<feature type="transmembrane region" description="Helical" evidence="6">
    <location>
        <begin position="541"/>
        <end position="559"/>
    </location>
</feature>
<dbReference type="PROSITE" id="PS01180">
    <property type="entry name" value="CUB"/>
    <property type="match status" value="5"/>
</dbReference>
<evidence type="ECO:0000256" key="2">
    <source>
        <dbReference type="ARBA" id="ARBA00022737"/>
    </source>
</evidence>
<feature type="non-terminal residue" evidence="8">
    <location>
        <position position="640"/>
    </location>
</feature>
<sequence length="640" mass="72126">MSPNYPMPYYQNSECYWLLRGNRGSPFEIQFEQFHLEHHQKCNFDYLAIYDGNSSNAKQLGKFCGDQIPQTIHSSGDSVYIKLRTDNSLQGGGFLAKYKQVCHEVLTVNRSHGILESLNYPNNYPLNEHCNWTIQTTKGNTLNYSFTAFDLEDGSDCDRDFLKIYDGPDAQSNLIGTFCGQSLPLAGSTTGTSLHVEFYSDGLNARSGFQMLWQVDGCGGELFGPSGSFHSPGYPSRYPSNRECIWYIHTAPGSSIQLTIQEFDIEYHPNCSYDVLEVFGGPDFLSPRLAQLCVSRSAQNPLRISTTGNSAVVRFETDAAGTGKGFNASWQENPGGCGGIFQATSGEIHSPNYPQPYHNNTDCSWVIQVDQSHRVLLNFTDFDIENHHSCNYDNVEVFDGPNNEAPLLEKLCGTQHPPPITSSKNLMYIRLHSDNTIQHRGFSAHFTEGFLAHISYLLFFLPRGILFTVNYCFSQKCLFLENIVKIIKKRRILYQQKTQKSQLLRWSARCSMACESRSRKGSQSWELIPKFLLLIKYYCKFYPHFMLMYLITLYAFIFTTESKQACGSFIESDSVGAAISSPLYPAKYPNNQNCSWIIQAQEPYLANGRTQQSSCSAFTGKANKSPALATHCVFPFCCVS</sequence>
<proteinExistence type="predicted"/>
<dbReference type="OrthoDB" id="10009301at2759"/>
<keyword evidence="2" id="KW-0677">Repeat</keyword>
<reference evidence="8 9" key="1">
    <citation type="journal article" date="2018" name="Proc. R. Soc. B">
        <title>A non-coding region near Follistatin controls head colour polymorphism in the Gouldian finch.</title>
        <authorList>
            <person name="Toomey M.B."/>
            <person name="Marques C.I."/>
            <person name="Andrade P."/>
            <person name="Araujo P.M."/>
            <person name="Sabatino S."/>
            <person name="Gazda M.A."/>
            <person name="Afonso S."/>
            <person name="Lopes R.J."/>
            <person name="Corbo J.C."/>
            <person name="Carneiro M."/>
        </authorList>
    </citation>
    <scope>NUCLEOTIDE SEQUENCE [LARGE SCALE GENOMIC DNA]</scope>
    <source>
        <strain evidence="8">Red01</strain>
        <tissue evidence="8">Muscle</tissue>
    </source>
</reference>
<accession>A0A3L8SX68</accession>
<gene>
    <name evidence="8" type="ORF">DV515_00001475</name>
</gene>
<dbReference type="AlphaFoldDB" id="A0A3L8SX68"/>
<keyword evidence="6" id="KW-0812">Transmembrane</keyword>
<evidence type="ECO:0000256" key="1">
    <source>
        <dbReference type="ARBA" id="ARBA00004398"/>
    </source>
</evidence>
<evidence type="ECO:0000313" key="8">
    <source>
        <dbReference type="EMBL" id="RLW11183.1"/>
    </source>
</evidence>
<dbReference type="InterPro" id="IPR000859">
    <property type="entry name" value="CUB_dom"/>
</dbReference>
<dbReference type="FunFam" id="2.60.120.290:FF:000013">
    <property type="entry name" value="Membrane frizzled-related protein"/>
    <property type="match status" value="3"/>
</dbReference>
<dbReference type="CDD" id="cd00041">
    <property type="entry name" value="CUB"/>
    <property type="match status" value="5"/>
</dbReference>
<dbReference type="PANTHER" id="PTHR24251">
    <property type="entry name" value="OVOCHYMASE-RELATED"/>
    <property type="match status" value="1"/>
</dbReference>
<comment type="caution">
    <text evidence="5">Lacks conserved residue(s) required for the propagation of feature annotation.</text>
</comment>
<dbReference type="Proteomes" id="UP000276834">
    <property type="component" value="Unassembled WGS sequence"/>
</dbReference>
<keyword evidence="3" id="KW-1015">Disulfide bond</keyword>
<evidence type="ECO:0000256" key="4">
    <source>
        <dbReference type="ARBA" id="ARBA00023329"/>
    </source>
</evidence>
<evidence type="ECO:0000256" key="5">
    <source>
        <dbReference type="PROSITE-ProRule" id="PRU00059"/>
    </source>
</evidence>
<evidence type="ECO:0000259" key="7">
    <source>
        <dbReference type="PROSITE" id="PS01180"/>
    </source>
</evidence>
<comment type="subcellular location">
    <subcellularLocation>
        <location evidence="1">Cytoplasmic vesicle</location>
        <location evidence="1">Secretory vesicle</location>
    </subcellularLocation>
</comment>
<dbReference type="Gene3D" id="2.60.120.290">
    <property type="entry name" value="Spermadhesin, CUB domain"/>
    <property type="match status" value="5"/>
</dbReference>
<dbReference type="EMBL" id="QUSF01000003">
    <property type="protein sequence ID" value="RLW11183.1"/>
    <property type="molecule type" value="Genomic_DNA"/>
</dbReference>
<evidence type="ECO:0000256" key="3">
    <source>
        <dbReference type="ARBA" id="ARBA00023157"/>
    </source>
</evidence>
<protein>
    <recommendedName>
        <fullName evidence="7">CUB domain-containing protein</fullName>
    </recommendedName>
</protein>
<organism evidence="8 9">
    <name type="scientific">Chloebia gouldiae</name>
    <name type="common">Gouldian finch</name>
    <name type="synonym">Erythrura gouldiae</name>
    <dbReference type="NCBI Taxonomy" id="44316"/>
    <lineage>
        <taxon>Eukaryota</taxon>
        <taxon>Metazoa</taxon>
        <taxon>Chordata</taxon>
        <taxon>Craniata</taxon>
        <taxon>Vertebrata</taxon>
        <taxon>Euteleostomi</taxon>
        <taxon>Archelosauria</taxon>
        <taxon>Archosauria</taxon>
        <taxon>Dinosauria</taxon>
        <taxon>Saurischia</taxon>
        <taxon>Theropoda</taxon>
        <taxon>Coelurosauria</taxon>
        <taxon>Aves</taxon>
        <taxon>Neognathae</taxon>
        <taxon>Neoaves</taxon>
        <taxon>Telluraves</taxon>
        <taxon>Australaves</taxon>
        <taxon>Passeriformes</taxon>
        <taxon>Passeroidea</taxon>
        <taxon>Passeridae</taxon>
        <taxon>Chloebia</taxon>
    </lineage>
</organism>
<keyword evidence="4" id="KW-0968">Cytoplasmic vesicle</keyword>
<feature type="domain" description="CUB" evidence="7">
    <location>
        <begin position="1"/>
        <end position="101"/>
    </location>
</feature>
<evidence type="ECO:0000256" key="6">
    <source>
        <dbReference type="SAM" id="Phobius"/>
    </source>
</evidence>
<name>A0A3L8SX68_CHLGU</name>
<keyword evidence="6" id="KW-0472">Membrane</keyword>
<feature type="domain" description="CUB" evidence="7">
    <location>
        <begin position="566"/>
        <end position="640"/>
    </location>
</feature>
<dbReference type="GO" id="GO:0030133">
    <property type="term" value="C:transport vesicle"/>
    <property type="evidence" value="ECO:0007669"/>
    <property type="project" value="UniProtKB-SubCell"/>
</dbReference>
<feature type="domain" description="CUB" evidence="7">
    <location>
        <begin position="218"/>
        <end position="333"/>
    </location>
</feature>
<feature type="domain" description="CUB" evidence="7">
    <location>
        <begin position="337"/>
        <end position="449"/>
    </location>
</feature>
<dbReference type="InterPro" id="IPR035914">
    <property type="entry name" value="Sperma_CUB_dom_sf"/>
</dbReference>
<dbReference type="SMART" id="SM00042">
    <property type="entry name" value="CUB"/>
    <property type="match status" value="4"/>
</dbReference>
<feature type="domain" description="CUB" evidence="7">
    <location>
        <begin position="102"/>
        <end position="216"/>
    </location>
</feature>
<dbReference type="SUPFAM" id="SSF49854">
    <property type="entry name" value="Spermadhesin, CUB domain"/>
    <property type="match status" value="5"/>
</dbReference>
<dbReference type="FunFam" id="2.60.120.290:FF:000005">
    <property type="entry name" value="Procollagen C-endopeptidase enhancer 1"/>
    <property type="match status" value="1"/>
</dbReference>
<comment type="caution">
    <text evidence="8">The sequence shown here is derived from an EMBL/GenBank/DDBJ whole genome shotgun (WGS) entry which is preliminary data.</text>
</comment>
<dbReference type="PANTHER" id="PTHR24251:SF30">
    <property type="entry name" value="MEMBRANE FRIZZLED-RELATED PROTEIN"/>
    <property type="match status" value="1"/>
</dbReference>
<evidence type="ECO:0000313" key="9">
    <source>
        <dbReference type="Proteomes" id="UP000276834"/>
    </source>
</evidence>
<keyword evidence="9" id="KW-1185">Reference proteome</keyword>